<dbReference type="KEGG" id="dzi:111299622"/>
<reference evidence="4" key="1">
    <citation type="submission" date="2025-08" db="UniProtKB">
        <authorList>
            <consortium name="RefSeq"/>
        </authorList>
    </citation>
    <scope>IDENTIFICATION</scope>
    <source>
        <tissue evidence="4">Fruit stalk</tissue>
    </source>
</reference>
<dbReference type="InterPro" id="IPR012870">
    <property type="entry name" value="DUF1666"/>
</dbReference>
<accession>A0A6P5ZDS9</accession>
<dbReference type="GeneID" id="111299622"/>
<dbReference type="AlphaFoldDB" id="A0A6P5ZDS9"/>
<feature type="region of interest" description="Disordered" evidence="1">
    <location>
        <begin position="380"/>
        <end position="427"/>
    </location>
</feature>
<feature type="compositionally biased region" description="Basic and acidic residues" evidence="1">
    <location>
        <begin position="133"/>
        <end position="143"/>
    </location>
</feature>
<dbReference type="OrthoDB" id="772197at2759"/>
<proteinExistence type="predicted"/>
<feature type="transmembrane region" description="Helical" evidence="2">
    <location>
        <begin position="87"/>
        <end position="108"/>
    </location>
</feature>
<evidence type="ECO:0000313" key="4">
    <source>
        <dbReference type="RefSeq" id="XP_022750657.1"/>
    </source>
</evidence>
<dbReference type="PANTHER" id="PTHR46741:SF2">
    <property type="entry name" value="RIBOSOMAL PROTEIN L34AE"/>
    <property type="match status" value="1"/>
</dbReference>
<gene>
    <name evidence="4" type="primary">LOC111299622</name>
</gene>
<feature type="compositionally biased region" description="Polar residues" evidence="1">
    <location>
        <begin position="396"/>
        <end position="408"/>
    </location>
</feature>
<organism evidence="3 4">
    <name type="scientific">Durio zibethinus</name>
    <name type="common">Durian</name>
    <dbReference type="NCBI Taxonomy" id="66656"/>
    <lineage>
        <taxon>Eukaryota</taxon>
        <taxon>Viridiplantae</taxon>
        <taxon>Streptophyta</taxon>
        <taxon>Embryophyta</taxon>
        <taxon>Tracheophyta</taxon>
        <taxon>Spermatophyta</taxon>
        <taxon>Magnoliopsida</taxon>
        <taxon>eudicotyledons</taxon>
        <taxon>Gunneridae</taxon>
        <taxon>Pentapetalae</taxon>
        <taxon>rosids</taxon>
        <taxon>malvids</taxon>
        <taxon>Malvales</taxon>
        <taxon>Malvaceae</taxon>
        <taxon>Helicteroideae</taxon>
        <taxon>Durio</taxon>
    </lineage>
</organism>
<dbReference type="PANTHER" id="PTHR46741">
    <property type="entry name" value="OS09G0413600 PROTEIN"/>
    <property type="match status" value="1"/>
</dbReference>
<keyword evidence="2" id="KW-1133">Transmembrane helix</keyword>
<feature type="region of interest" description="Disordered" evidence="1">
    <location>
        <begin position="281"/>
        <end position="320"/>
    </location>
</feature>
<evidence type="ECO:0000313" key="3">
    <source>
        <dbReference type="Proteomes" id="UP000515121"/>
    </source>
</evidence>
<sequence length="815" mass="95866">MQNLEFHHVFFQVWVFLTDEKSILEFKTSKLKSEFLWTSITMFFGFNLKKKRLMVYIDGYFKKFLINTHFNLKNMISFNVFLFQKMIPFGGFFLVSISALIFSLFDFFSKVFSRIQRNKISQIKNSIPNPIDQKGHTEEKTEEAQPDAIVLEGEESEEEKESPKFFFKFQFQTQTFEEFSKKFRGDENYNVGLESVPSTSTNKYEFKSGNDISCLMEMPEDLSFRVKELYADSDNGLLSEEDFPEQNLKDEAVTEEITENKEKVSENEETVCEEEAVEVEHNFPSQEDVSGNSQFLSEKDFPVSETDTDSITSSPEYMSNFIGSASDGFLSDRDFEEDFEVYSSRNVDRHKGKLTREDMDLEEADDFDNEHRDIMEELRKLEESENQNEDSKQEEISGNDNESANTLDNSEKSNLDNSFSSDSEDSNGLETLWEHQDLIEQLKMELKKVRATGLPTILEESESPKIMDDLKPWKIDEKFQHVDRMSELHKFYKSYRERMRKFDILNYQKMYAIGFLQSKDPLQSISSHKSSSPPAITSLLSQNLRLGRRKKSDLDPMRKFIKELHGDLEMVYVGQLCLSWEILHWQYQKAIEIWESDPYGMRRYNEVADEFQQFQVLMQRFIENEPFEGPRVQNYVKNRCVLRNLLQVPVIREDSMKDKRKARRKGRDDDAITSDMLVEIMEESIRIFWRFVRADKDANMVIQKTRKGAQVEPLEPNDLELLAEVQTNLQKKDRKLKDILRSGNCILRKFKKNQEESSDQVLYFFSQVDLKLVARVLNMSKVTKDQLFWCHSKLSKINFVNRKINVEPSFLLFPC</sequence>
<evidence type="ECO:0000256" key="1">
    <source>
        <dbReference type="SAM" id="MobiDB-lite"/>
    </source>
</evidence>
<feature type="compositionally biased region" description="Polar residues" evidence="1">
    <location>
        <begin position="309"/>
        <end position="320"/>
    </location>
</feature>
<keyword evidence="2" id="KW-0472">Membrane</keyword>
<evidence type="ECO:0000256" key="2">
    <source>
        <dbReference type="SAM" id="Phobius"/>
    </source>
</evidence>
<keyword evidence="3" id="KW-1185">Reference proteome</keyword>
<dbReference type="Pfam" id="PF07891">
    <property type="entry name" value="DUF1666"/>
    <property type="match status" value="1"/>
</dbReference>
<dbReference type="Proteomes" id="UP000515121">
    <property type="component" value="Unplaced"/>
</dbReference>
<keyword evidence="2" id="KW-0812">Transmembrane</keyword>
<feature type="region of interest" description="Disordered" evidence="1">
    <location>
        <begin position="126"/>
        <end position="146"/>
    </location>
</feature>
<name>A0A6P5ZDS9_DURZI</name>
<feature type="compositionally biased region" description="Polar residues" evidence="1">
    <location>
        <begin position="283"/>
        <end position="296"/>
    </location>
</feature>
<protein>
    <submittedName>
        <fullName evidence="4">Uncharacterized protein LOC111299622</fullName>
    </submittedName>
</protein>
<dbReference type="RefSeq" id="XP_022750657.1">
    <property type="nucleotide sequence ID" value="XM_022894922.1"/>
</dbReference>
<feature type="compositionally biased region" description="Basic and acidic residues" evidence="1">
    <location>
        <begin position="380"/>
        <end position="395"/>
    </location>
</feature>